<dbReference type="Proteomes" id="UP000007305">
    <property type="component" value="Chromosome 4"/>
</dbReference>
<organism evidence="1 2">
    <name type="scientific">Zea mays</name>
    <name type="common">Maize</name>
    <dbReference type="NCBI Taxonomy" id="4577"/>
    <lineage>
        <taxon>Eukaryota</taxon>
        <taxon>Viridiplantae</taxon>
        <taxon>Streptophyta</taxon>
        <taxon>Embryophyta</taxon>
        <taxon>Tracheophyta</taxon>
        <taxon>Spermatophyta</taxon>
        <taxon>Magnoliopsida</taxon>
        <taxon>Liliopsida</taxon>
        <taxon>Poales</taxon>
        <taxon>Poaceae</taxon>
        <taxon>PACMAD clade</taxon>
        <taxon>Panicoideae</taxon>
        <taxon>Andropogonodae</taxon>
        <taxon>Andropogoneae</taxon>
        <taxon>Tripsacinae</taxon>
        <taxon>Zea</taxon>
    </lineage>
</organism>
<keyword evidence="2" id="KW-1185">Reference proteome</keyword>
<protein>
    <submittedName>
        <fullName evidence="1">Uncharacterized protein</fullName>
    </submittedName>
</protein>
<dbReference type="EnsemblPlants" id="Zm00001eb166360_T001">
    <property type="protein sequence ID" value="Zm00001eb166360_P001"/>
    <property type="gene ID" value="Zm00001eb166360"/>
</dbReference>
<evidence type="ECO:0000313" key="2">
    <source>
        <dbReference type="Proteomes" id="UP000007305"/>
    </source>
</evidence>
<reference evidence="1" key="2">
    <citation type="submission" date="2019-07" db="EMBL/GenBank/DDBJ databases">
        <authorList>
            <person name="Seetharam A."/>
            <person name="Woodhouse M."/>
            <person name="Cannon E."/>
        </authorList>
    </citation>
    <scope>NUCLEOTIDE SEQUENCE [LARGE SCALE GENOMIC DNA]</scope>
    <source>
        <strain evidence="1">cv. B73</strain>
    </source>
</reference>
<accession>A0A804NK10</accession>
<sequence length="123" mass="13970">LCPGLFREPKHSHLKELHRAVKLCEQALVSVDPAITTLVPCKRYAGQPFSSLSELYIIYWSLTYTIRTRPTSSNLHLVVQLSLQTTILTPMRMLYSTMSNTAYHIGRLASFLIAKMLFLTVSQ</sequence>
<reference evidence="1" key="3">
    <citation type="submission" date="2021-05" db="UniProtKB">
        <authorList>
            <consortium name="EnsemblPlants"/>
        </authorList>
    </citation>
    <scope>IDENTIFICATION</scope>
    <source>
        <strain evidence="1">cv. B73</strain>
    </source>
</reference>
<evidence type="ECO:0000313" key="1">
    <source>
        <dbReference type="EnsemblPlants" id="Zm00001eb166360_P001"/>
    </source>
</evidence>
<proteinExistence type="predicted"/>
<dbReference type="AlphaFoldDB" id="A0A804NK10"/>
<dbReference type="Gramene" id="Zm00001eb166360_T001">
    <property type="protein sequence ID" value="Zm00001eb166360_P001"/>
    <property type="gene ID" value="Zm00001eb166360"/>
</dbReference>
<reference evidence="2" key="1">
    <citation type="journal article" date="2009" name="Science">
        <title>The B73 maize genome: complexity, diversity, and dynamics.</title>
        <authorList>
            <person name="Schnable P.S."/>
            <person name="Ware D."/>
            <person name="Fulton R.S."/>
            <person name="Stein J.C."/>
            <person name="Wei F."/>
            <person name="Pasternak S."/>
            <person name="Liang C."/>
            <person name="Zhang J."/>
            <person name="Fulton L."/>
            <person name="Graves T.A."/>
            <person name="Minx P."/>
            <person name="Reily A.D."/>
            <person name="Courtney L."/>
            <person name="Kruchowski S.S."/>
            <person name="Tomlinson C."/>
            <person name="Strong C."/>
            <person name="Delehaunty K."/>
            <person name="Fronick C."/>
            <person name="Courtney B."/>
            <person name="Rock S.M."/>
            <person name="Belter E."/>
            <person name="Du F."/>
            <person name="Kim K."/>
            <person name="Abbott R.M."/>
            <person name="Cotton M."/>
            <person name="Levy A."/>
            <person name="Marchetto P."/>
            <person name="Ochoa K."/>
            <person name="Jackson S.M."/>
            <person name="Gillam B."/>
            <person name="Chen W."/>
            <person name="Yan L."/>
            <person name="Higginbotham J."/>
            <person name="Cardenas M."/>
            <person name="Waligorski J."/>
            <person name="Applebaum E."/>
            <person name="Phelps L."/>
            <person name="Falcone J."/>
            <person name="Kanchi K."/>
            <person name="Thane T."/>
            <person name="Scimone A."/>
            <person name="Thane N."/>
            <person name="Henke J."/>
            <person name="Wang T."/>
            <person name="Ruppert J."/>
            <person name="Shah N."/>
            <person name="Rotter K."/>
            <person name="Hodges J."/>
            <person name="Ingenthron E."/>
            <person name="Cordes M."/>
            <person name="Kohlberg S."/>
            <person name="Sgro J."/>
            <person name="Delgado B."/>
            <person name="Mead K."/>
            <person name="Chinwalla A."/>
            <person name="Leonard S."/>
            <person name="Crouse K."/>
            <person name="Collura K."/>
            <person name="Kudrna D."/>
            <person name="Currie J."/>
            <person name="He R."/>
            <person name="Angelova A."/>
            <person name="Rajasekar S."/>
            <person name="Mueller T."/>
            <person name="Lomeli R."/>
            <person name="Scara G."/>
            <person name="Ko A."/>
            <person name="Delaney K."/>
            <person name="Wissotski M."/>
            <person name="Lopez G."/>
            <person name="Campos D."/>
            <person name="Braidotti M."/>
            <person name="Ashley E."/>
            <person name="Golser W."/>
            <person name="Kim H."/>
            <person name="Lee S."/>
            <person name="Lin J."/>
            <person name="Dujmic Z."/>
            <person name="Kim W."/>
            <person name="Talag J."/>
            <person name="Zuccolo A."/>
            <person name="Fan C."/>
            <person name="Sebastian A."/>
            <person name="Kramer M."/>
            <person name="Spiegel L."/>
            <person name="Nascimento L."/>
            <person name="Zutavern T."/>
            <person name="Miller B."/>
            <person name="Ambroise C."/>
            <person name="Muller S."/>
            <person name="Spooner W."/>
            <person name="Narechania A."/>
            <person name="Ren L."/>
            <person name="Wei S."/>
            <person name="Kumari S."/>
            <person name="Faga B."/>
            <person name="Levy M.J."/>
            <person name="McMahan L."/>
            <person name="Van Buren P."/>
            <person name="Vaughn M.W."/>
            <person name="Ying K."/>
            <person name="Yeh C.-T."/>
            <person name="Emrich S.J."/>
            <person name="Jia Y."/>
            <person name="Kalyanaraman A."/>
            <person name="Hsia A.-P."/>
            <person name="Barbazuk W.B."/>
            <person name="Baucom R.S."/>
            <person name="Brutnell T.P."/>
            <person name="Carpita N.C."/>
            <person name="Chaparro C."/>
            <person name="Chia J.-M."/>
            <person name="Deragon J.-M."/>
            <person name="Estill J.C."/>
            <person name="Fu Y."/>
            <person name="Jeddeloh J.A."/>
            <person name="Han Y."/>
            <person name="Lee H."/>
            <person name="Li P."/>
            <person name="Lisch D.R."/>
            <person name="Liu S."/>
            <person name="Liu Z."/>
            <person name="Nagel D.H."/>
            <person name="McCann M.C."/>
            <person name="SanMiguel P."/>
            <person name="Myers A.M."/>
            <person name="Nettleton D."/>
            <person name="Nguyen J."/>
            <person name="Penning B.W."/>
            <person name="Ponnala L."/>
            <person name="Schneider K.L."/>
            <person name="Schwartz D.C."/>
            <person name="Sharma A."/>
            <person name="Soderlund C."/>
            <person name="Springer N.M."/>
            <person name="Sun Q."/>
            <person name="Wang H."/>
            <person name="Waterman M."/>
            <person name="Westerman R."/>
            <person name="Wolfgruber T.K."/>
            <person name="Yang L."/>
            <person name="Yu Y."/>
            <person name="Zhang L."/>
            <person name="Zhou S."/>
            <person name="Zhu Q."/>
            <person name="Bennetzen J.L."/>
            <person name="Dawe R.K."/>
            <person name="Jiang J."/>
            <person name="Jiang N."/>
            <person name="Presting G.G."/>
            <person name="Wessler S.R."/>
            <person name="Aluru S."/>
            <person name="Martienssen R.A."/>
            <person name="Clifton S.W."/>
            <person name="McCombie W.R."/>
            <person name="Wing R.A."/>
            <person name="Wilson R.K."/>
        </authorList>
    </citation>
    <scope>NUCLEOTIDE SEQUENCE [LARGE SCALE GENOMIC DNA]</scope>
    <source>
        <strain evidence="2">cv. B73</strain>
    </source>
</reference>
<dbReference type="InParanoid" id="A0A804NK10"/>
<name>A0A804NK10_MAIZE</name>